<dbReference type="GeneID" id="94830942"/>
<dbReference type="SUPFAM" id="SSF46785">
    <property type="entry name" value="Winged helix' DNA-binding domain"/>
    <property type="match status" value="1"/>
</dbReference>
<evidence type="ECO:0000256" key="2">
    <source>
        <dbReference type="ARBA" id="ARBA00023015"/>
    </source>
</evidence>
<reference evidence="7" key="1">
    <citation type="submission" date="2016-10" db="EMBL/GenBank/DDBJ databases">
        <authorList>
            <person name="Benchimol M."/>
            <person name="Almeida L.G."/>
            <person name="Vasconcelos A.T."/>
            <person name="Perreira-Neves A."/>
            <person name="Rosa I.A."/>
            <person name="Tasca T."/>
            <person name="Bogo M.R."/>
            <person name="de Souza W."/>
        </authorList>
    </citation>
    <scope>NUCLEOTIDE SEQUENCE [LARGE SCALE GENOMIC DNA]</scope>
    <source>
        <strain evidence="7">K</strain>
    </source>
</reference>
<dbReference type="PANTHER" id="PTHR12081">
    <property type="entry name" value="TRANSCRIPTION FACTOR E2F"/>
    <property type="match status" value="1"/>
</dbReference>
<dbReference type="OrthoDB" id="5318at2759"/>
<dbReference type="RefSeq" id="XP_068346527.1">
    <property type="nucleotide sequence ID" value="XM_068496238.1"/>
</dbReference>
<dbReference type="GO" id="GO:0090575">
    <property type="term" value="C:RNA polymerase II transcription regulator complex"/>
    <property type="evidence" value="ECO:0007669"/>
    <property type="project" value="TreeGrafter"/>
</dbReference>
<dbReference type="Gene3D" id="1.10.10.10">
    <property type="entry name" value="Winged helix-like DNA-binding domain superfamily/Winged helix DNA-binding domain"/>
    <property type="match status" value="1"/>
</dbReference>
<dbReference type="InterPro" id="IPR036388">
    <property type="entry name" value="WH-like_DNA-bd_sf"/>
</dbReference>
<proteinExistence type="inferred from homology"/>
<dbReference type="Proteomes" id="UP000179807">
    <property type="component" value="Unassembled WGS sequence"/>
</dbReference>
<dbReference type="VEuPathDB" id="TrichDB:TRFO_11791"/>
<keyword evidence="8" id="KW-1185">Reference proteome</keyword>
<dbReference type="InterPro" id="IPR003316">
    <property type="entry name" value="E2F_WHTH_DNA-bd_dom"/>
</dbReference>
<accession>A0A1J4J1B6</accession>
<comment type="similarity">
    <text evidence="1 5">Belongs to the E2F/DP family.</text>
</comment>
<dbReference type="EMBL" id="MLAK01001404">
    <property type="protein sequence ID" value="OHS93390.1"/>
    <property type="molecule type" value="Genomic_DNA"/>
</dbReference>
<evidence type="ECO:0000313" key="8">
    <source>
        <dbReference type="Proteomes" id="UP000179807"/>
    </source>
</evidence>
<comment type="subcellular location">
    <subcellularLocation>
        <location evidence="5">Nucleus</location>
    </subcellularLocation>
</comment>
<keyword evidence="4 5" id="KW-0804">Transcription</keyword>
<keyword evidence="2 5" id="KW-0805">Transcription regulation</keyword>
<feature type="domain" description="E2F/DP family winged-helix DNA-binding" evidence="6">
    <location>
        <begin position="5"/>
        <end position="70"/>
    </location>
</feature>
<dbReference type="InterPro" id="IPR015633">
    <property type="entry name" value="E2F"/>
</dbReference>
<name>A0A1J4J1B6_9EUKA</name>
<keyword evidence="5" id="KW-0539">Nucleus</keyword>
<dbReference type="FunFam" id="1.10.10.10:FF:000517">
    <property type="entry name" value="Uncharacterized protein"/>
    <property type="match status" value="1"/>
</dbReference>
<dbReference type="AlphaFoldDB" id="A0A1J4J1B6"/>
<dbReference type="GO" id="GO:0000981">
    <property type="term" value="F:DNA-binding transcription factor activity, RNA polymerase II-specific"/>
    <property type="evidence" value="ECO:0007669"/>
    <property type="project" value="TreeGrafter"/>
</dbReference>
<dbReference type="GO" id="GO:0000978">
    <property type="term" value="F:RNA polymerase II cis-regulatory region sequence-specific DNA binding"/>
    <property type="evidence" value="ECO:0007669"/>
    <property type="project" value="InterPro"/>
</dbReference>
<evidence type="ECO:0000256" key="3">
    <source>
        <dbReference type="ARBA" id="ARBA00023125"/>
    </source>
</evidence>
<keyword evidence="3 5" id="KW-0238">DNA-binding</keyword>
<evidence type="ECO:0000259" key="6">
    <source>
        <dbReference type="SMART" id="SM01372"/>
    </source>
</evidence>
<gene>
    <name evidence="7" type="ORF">TRFO_11791</name>
</gene>
<dbReference type="InterPro" id="IPR036390">
    <property type="entry name" value="WH_DNA-bd_sf"/>
</dbReference>
<evidence type="ECO:0000256" key="1">
    <source>
        <dbReference type="ARBA" id="ARBA00010940"/>
    </source>
</evidence>
<dbReference type="SMART" id="SM01372">
    <property type="entry name" value="E2F_TDP"/>
    <property type="match status" value="1"/>
</dbReference>
<sequence>MHKSKHSDCFRNSIQSFVKYAETKESTEFVISQICSDFGFQKRRLYDVINVLEPVGVCKKTSVDTIQWNGVSKVPHFLMRLQKKYHLNSADLSLEDLFMGGDEKCISIAHLTVSFVLLFFALNQRSLDIKQIGVFLSKNNGRYKTTLCKLYQIAHILEAATIFQKSISPGEMTLGESFFVPVEIDKCEEVNPLSIESLLNKPSPTNNTLMRRRMEFFSEFEKVSIKMFSMPSQWSNYQVYA</sequence>
<evidence type="ECO:0000313" key="7">
    <source>
        <dbReference type="EMBL" id="OHS93390.1"/>
    </source>
</evidence>
<evidence type="ECO:0000256" key="4">
    <source>
        <dbReference type="ARBA" id="ARBA00023163"/>
    </source>
</evidence>
<dbReference type="Pfam" id="PF02319">
    <property type="entry name" value="WHD_E2F_TDP"/>
    <property type="match status" value="1"/>
</dbReference>
<dbReference type="PANTHER" id="PTHR12081:SF18">
    <property type="entry name" value="TRANSCRIPTION FACTOR E2F2-RELATED"/>
    <property type="match status" value="1"/>
</dbReference>
<comment type="caution">
    <text evidence="7">The sequence shown here is derived from an EMBL/GenBank/DDBJ whole genome shotgun (WGS) entry which is preliminary data.</text>
</comment>
<evidence type="ECO:0000256" key="5">
    <source>
        <dbReference type="RuleBase" id="RU003796"/>
    </source>
</evidence>
<organism evidence="7 8">
    <name type="scientific">Tritrichomonas foetus</name>
    <dbReference type="NCBI Taxonomy" id="1144522"/>
    <lineage>
        <taxon>Eukaryota</taxon>
        <taxon>Metamonada</taxon>
        <taxon>Parabasalia</taxon>
        <taxon>Tritrichomonadida</taxon>
        <taxon>Tritrichomonadidae</taxon>
        <taxon>Tritrichomonas</taxon>
    </lineage>
</organism>
<protein>
    <recommendedName>
        <fullName evidence="6">E2F/DP family winged-helix DNA-binding domain-containing protein</fullName>
    </recommendedName>
</protein>